<dbReference type="Gene3D" id="3.40.50.1240">
    <property type="entry name" value="Phosphoglycerate mutase-like"/>
    <property type="match status" value="1"/>
</dbReference>
<keyword evidence="2" id="KW-1185">Reference proteome</keyword>
<name>A0A3N4RSI4_9ACTN</name>
<evidence type="ECO:0000313" key="2">
    <source>
        <dbReference type="Proteomes" id="UP000266906"/>
    </source>
</evidence>
<dbReference type="RefSeq" id="WP_123819407.1">
    <property type="nucleotide sequence ID" value="NZ_RKQG01000001.1"/>
</dbReference>
<accession>A0A3N4RSI4</accession>
<proteinExistence type="predicted"/>
<sequence length="192" mass="19761">MTVRVMLVAPALGTELREARFGGDLPLTDAELAPARALAAPRADLVLTGPSARCRQTAGALGLPGARVEAALGDLDAGSWRGRRLTELAASAPQSISAWLSDPDFAPPGGECVTALLARVGTWLDALPADAGRLLAVAEPAVVRAAVVHALALPPAAFWRLDAAPLTATSLSGRAARWNLRCGAPLTPRQPT</sequence>
<dbReference type="InterPro" id="IPR029033">
    <property type="entry name" value="His_PPase_superfam"/>
</dbReference>
<gene>
    <name evidence="1" type="ORF">EDD38_4724</name>
</gene>
<dbReference type="AlphaFoldDB" id="A0A3N4RSI4"/>
<comment type="caution">
    <text evidence="1">The sequence shown here is derived from an EMBL/GenBank/DDBJ whole genome shotgun (WGS) entry which is preliminary data.</text>
</comment>
<reference evidence="1 2" key="1">
    <citation type="submission" date="2018-11" db="EMBL/GenBank/DDBJ databases">
        <title>Sequencing the genomes of 1000 actinobacteria strains.</title>
        <authorList>
            <person name="Klenk H.-P."/>
        </authorList>
    </citation>
    <scope>NUCLEOTIDE SEQUENCE [LARGE SCALE GENOMIC DNA]</scope>
    <source>
        <strain evidence="1 2">DSM 44781</strain>
    </source>
</reference>
<organism evidence="1 2">
    <name type="scientific">Kitasatospora cineracea</name>
    <dbReference type="NCBI Taxonomy" id="88074"/>
    <lineage>
        <taxon>Bacteria</taxon>
        <taxon>Bacillati</taxon>
        <taxon>Actinomycetota</taxon>
        <taxon>Actinomycetes</taxon>
        <taxon>Kitasatosporales</taxon>
        <taxon>Streptomycetaceae</taxon>
        <taxon>Kitasatospora</taxon>
    </lineage>
</organism>
<dbReference type="EMBL" id="RKQG01000001">
    <property type="protein sequence ID" value="RPE36353.1"/>
    <property type="molecule type" value="Genomic_DNA"/>
</dbReference>
<dbReference type="Pfam" id="PF00300">
    <property type="entry name" value="His_Phos_1"/>
    <property type="match status" value="1"/>
</dbReference>
<protein>
    <submittedName>
        <fullName evidence="1">Broad specificity phosphatase PhoE</fullName>
    </submittedName>
</protein>
<evidence type="ECO:0000313" key="1">
    <source>
        <dbReference type="EMBL" id="RPE36353.1"/>
    </source>
</evidence>
<dbReference type="SUPFAM" id="SSF53254">
    <property type="entry name" value="Phosphoglycerate mutase-like"/>
    <property type="match status" value="1"/>
</dbReference>
<dbReference type="Proteomes" id="UP000266906">
    <property type="component" value="Unassembled WGS sequence"/>
</dbReference>
<dbReference type="InterPro" id="IPR013078">
    <property type="entry name" value="His_Pase_superF_clade-1"/>
</dbReference>